<accession>A0A0F9J977</accession>
<sequence length="34" mass="4135">MDFVDLWRTRIIFKQFGKDHYHYIGLSSGNDFIN</sequence>
<organism evidence="1">
    <name type="scientific">marine sediment metagenome</name>
    <dbReference type="NCBI Taxonomy" id="412755"/>
    <lineage>
        <taxon>unclassified sequences</taxon>
        <taxon>metagenomes</taxon>
        <taxon>ecological metagenomes</taxon>
    </lineage>
</organism>
<gene>
    <name evidence="1" type="ORF">LCGC14_1484300</name>
</gene>
<reference evidence="1" key="1">
    <citation type="journal article" date="2015" name="Nature">
        <title>Complex archaea that bridge the gap between prokaryotes and eukaryotes.</title>
        <authorList>
            <person name="Spang A."/>
            <person name="Saw J.H."/>
            <person name="Jorgensen S.L."/>
            <person name="Zaremba-Niedzwiedzka K."/>
            <person name="Martijn J."/>
            <person name="Lind A.E."/>
            <person name="van Eijk R."/>
            <person name="Schleper C."/>
            <person name="Guy L."/>
            <person name="Ettema T.J."/>
        </authorList>
    </citation>
    <scope>NUCLEOTIDE SEQUENCE</scope>
</reference>
<dbReference type="AlphaFoldDB" id="A0A0F9J977"/>
<comment type="caution">
    <text evidence="1">The sequence shown here is derived from an EMBL/GenBank/DDBJ whole genome shotgun (WGS) entry which is preliminary data.</text>
</comment>
<dbReference type="EMBL" id="LAZR01010595">
    <property type="protein sequence ID" value="KKM66128.1"/>
    <property type="molecule type" value="Genomic_DNA"/>
</dbReference>
<name>A0A0F9J977_9ZZZZ</name>
<proteinExistence type="predicted"/>
<protein>
    <submittedName>
        <fullName evidence="1">Uncharacterized protein</fullName>
    </submittedName>
</protein>
<evidence type="ECO:0000313" key="1">
    <source>
        <dbReference type="EMBL" id="KKM66128.1"/>
    </source>
</evidence>